<feature type="compositionally biased region" description="Polar residues" evidence="1">
    <location>
        <begin position="80"/>
        <end position="95"/>
    </location>
</feature>
<proteinExistence type="predicted"/>
<feature type="compositionally biased region" description="Polar residues" evidence="1">
    <location>
        <begin position="237"/>
        <end position="255"/>
    </location>
</feature>
<evidence type="ECO:0000256" key="1">
    <source>
        <dbReference type="SAM" id="MobiDB-lite"/>
    </source>
</evidence>
<evidence type="ECO:0000313" key="2">
    <source>
        <dbReference type="EMBL" id="KAJ7741163.1"/>
    </source>
</evidence>
<dbReference type="EMBL" id="JARJLG010000124">
    <property type="protein sequence ID" value="KAJ7741163.1"/>
    <property type="molecule type" value="Genomic_DNA"/>
</dbReference>
<feature type="region of interest" description="Disordered" evidence="1">
    <location>
        <begin position="232"/>
        <end position="255"/>
    </location>
</feature>
<feature type="region of interest" description="Disordered" evidence="1">
    <location>
        <begin position="1"/>
        <end position="103"/>
    </location>
</feature>
<accession>A0AAD7IGD1</accession>
<dbReference type="Proteomes" id="UP001215280">
    <property type="component" value="Unassembled WGS sequence"/>
</dbReference>
<organism evidence="2 3">
    <name type="scientific">Mycena maculata</name>
    <dbReference type="NCBI Taxonomy" id="230809"/>
    <lineage>
        <taxon>Eukaryota</taxon>
        <taxon>Fungi</taxon>
        <taxon>Dikarya</taxon>
        <taxon>Basidiomycota</taxon>
        <taxon>Agaricomycotina</taxon>
        <taxon>Agaricomycetes</taxon>
        <taxon>Agaricomycetidae</taxon>
        <taxon>Agaricales</taxon>
        <taxon>Marasmiineae</taxon>
        <taxon>Mycenaceae</taxon>
        <taxon>Mycena</taxon>
    </lineage>
</organism>
<comment type="caution">
    <text evidence="2">The sequence shown here is derived from an EMBL/GenBank/DDBJ whole genome shotgun (WGS) entry which is preliminary data.</text>
</comment>
<reference evidence="2" key="1">
    <citation type="submission" date="2023-03" db="EMBL/GenBank/DDBJ databases">
        <title>Massive genome expansion in bonnet fungi (Mycena s.s.) driven by repeated elements and novel gene families across ecological guilds.</title>
        <authorList>
            <consortium name="Lawrence Berkeley National Laboratory"/>
            <person name="Harder C.B."/>
            <person name="Miyauchi S."/>
            <person name="Viragh M."/>
            <person name="Kuo A."/>
            <person name="Thoen E."/>
            <person name="Andreopoulos B."/>
            <person name="Lu D."/>
            <person name="Skrede I."/>
            <person name="Drula E."/>
            <person name="Henrissat B."/>
            <person name="Morin E."/>
            <person name="Kohler A."/>
            <person name="Barry K."/>
            <person name="LaButti K."/>
            <person name="Morin E."/>
            <person name="Salamov A."/>
            <person name="Lipzen A."/>
            <person name="Mereny Z."/>
            <person name="Hegedus B."/>
            <person name="Baldrian P."/>
            <person name="Stursova M."/>
            <person name="Weitz H."/>
            <person name="Taylor A."/>
            <person name="Grigoriev I.V."/>
            <person name="Nagy L.G."/>
            <person name="Martin F."/>
            <person name="Kauserud H."/>
        </authorList>
    </citation>
    <scope>NUCLEOTIDE SEQUENCE</scope>
    <source>
        <strain evidence="2">CBHHK188m</strain>
    </source>
</reference>
<evidence type="ECO:0000313" key="3">
    <source>
        <dbReference type="Proteomes" id="UP001215280"/>
    </source>
</evidence>
<feature type="compositionally biased region" description="Basic and acidic residues" evidence="1">
    <location>
        <begin position="64"/>
        <end position="79"/>
    </location>
</feature>
<sequence length="255" mass="27516">MWSGFSQDFSGQGPTRYNSIAPRSCVHRDRESRQPPSRTRGTSPVTPPELSLSDLLRPNVTSVDPRRVQTSESLIRIDTHSLSSPPLLRTKTSGRGRNDSEQSPDLLYVGRVIQIFPPTQNFRFLAAPTASGSLSRTPKSGAPVVALLLNNWPMFANTTIKAEIGLTSAPAGPLLKKISSSSARSTLWRREMRALDLDLLYIQSGKIQISASDLLYPGGSYGAGGSRKQGLGEYQQGAGTNMGSHSTFPTGSAIM</sequence>
<feature type="compositionally biased region" description="Polar residues" evidence="1">
    <location>
        <begin position="34"/>
        <end position="44"/>
    </location>
</feature>
<dbReference type="AlphaFoldDB" id="A0AAD7IGD1"/>
<protein>
    <submittedName>
        <fullName evidence="2">Uncharacterized protein</fullName>
    </submittedName>
</protein>
<name>A0AAD7IGD1_9AGAR</name>
<feature type="compositionally biased region" description="Polar residues" evidence="1">
    <location>
        <begin position="1"/>
        <end position="18"/>
    </location>
</feature>
<keyword evidence="3" id="KW-1185">Reference proteome</keyword>
<gene>
    <name evidence="2" type="ORF">DFH07DRAFT_778164</name>
</gene>